<keyword evidence="1" id="KW-0515">Mutator protein</keyword>
<comment type="caution">
    <text evidence="2">The sequence shown here is derived from an EMBL/GenBank/DDBJ whole genome shotgun (WGS) entry which is preliminary data.</text>
</comment>
<proteinExistence type="predicted"/>
<evidence type="ECO:0000313" key="2">
    <source>
        <dbReference type="EMBL" id="MDG6146390.1"/>
    </source>
</evidence>
<dbReference type="Gene3D" id="3.30.70.270">
    <property type="match status" value="1"/>
</dbReference>
<name>A0A9X4P292_9LACT</name>
<sequence>MDDFSVFGKNFDDCLNNLEIILNRCMETNLVLNWEKCHFMVKQGIVLGHIVSARGIEVDKAKVDTVRHLPS</sequence>
<accession>A0A9X4P292</accession>
<protein>
    <recommendedName>
        <fullName evidence="4">Reverse transcriptase domain-containing protein</fullName>
    </recommendedName>
</protein>
<dbReference type="InterPro" id="IPR043128">
    <property type="entry name" value="Rev_trsase/Diguanyl_cyclase"/>
</dbReference>
<dbReference type="EMBL" id="JAMWFV010000149">
    <property type="protein sequence ID" value="MDG6146390.1"/>
    <property type="molecule type" value="Genomic_DNA"/>
</dbReference>
<organism evidence="2 3">
    <name type="scientific">Lactococcus formosensis</name>
    <dbReference type="NCBI Taxonomy" id="1281486"/>
    <lineage>
        <taxon>Bacteria</taxon>
        <taxon>Bacillati</taxon>
        <taxon>Bacillota</taxon>
        <taxon>Bacilli</taxon>
        <taxon>Lactobacillales</taxon>
        <taxon>Streptococcaceae</taxon>
        <taxon>Lactococcus</taxon>
    </lineage>
</organism>
<dbReference type="AlphaFoldDB" id="A0A9X4P292"/>
<evidence type="ECO:0000256" key="1">
    <source>
        <dbReference type="ARBA" id="ARBA00022457"/>
    </source>
</evidence>
<gene>
    <name evidence="2" type="ORF">NF717_12170</name>
</gene>
<evidence type="ECO:0008006" key="4">
    <source>
        <dbReference type="Google" id="ProtNLM"/>
    </source>
</evidence>
<dbReference type="InterPro" id="IPR043502">
    <property type="entry name" value="DNA/RNA_pol_sf"/>
</dbReference>
<feature type="non-terminal residue" evidence="2">
    <location>
        <position position="71"/>
    </location>
</feature>
<reference evidence="2" key="1">
    <citation type="submission" date="2022-06" db="EMBL/GenBank/DDBJ databases">
        <title>Lactococcus from bovine mastitis in China.</title>
        <authorList>
            <person name="Lin Y."/>
            <person name="Han B."/>
        </authorList>
    </citation>
    <scope>NUCLEOTIDE SEQUENCE</scope>
    <source>
        <strain evidence="2">Ningxia-I-26</strain>
    </source>
</reference>
<dbReference type="Proteomes" id="UP001153199">
    <property type="component" value="Unassembled WGS sequence"/>
</dbReference>
<dbReference type="SUPFAM" id="SSF56672">
    <property type="entry name" value="DNA/RNA polymerases"/>
    <property type="match status" value="1"/>
</dbReference>
<evidence type="ECO:0000313" key="3">
    <source>
        <dbReference type="Proteomes" id="UP001153199"/>
    </source>
</evidence>
<keyword evidence="3" id="KW-1185">Reference proteome</keyword>